<dbReference type="PANTHER" id="PTHR43261:SF1">
    <property type="entry name" value="RIBOSOME-RELEASING FACTOR 2, MITOCHONDRIAL"/>
    <property type="match status" value="1"/>
</dbReference>
<dbReference type="InterPro" id="IPR053905">
    <property type="entry name" value="EF-G-like_DII"/>
</dbReference>
<dbReference type="Proteomes" id="UP000782312">
    <property type="component" value="Unassembled WGS sequence"/>
</dbReference>
<dbReference type="SMART" id="SM00889">
    <property type="entry name" value="EFG_IV"/>
    <property type="match status" value="1"/>
</dbReference>
<proteinExistence type="inferred from homology"/>
<dbReference type="InterPro" id="IPR000640">
    <property type="entry name" value="EFG_V-like"/>
</dbReference>
<dbReference type="Pfam" id="PF22042">
    <property type="entry name" value="EF-G_D2"/>
    <property type="match status" value="1"/>
</dbReference>
<dbReference type="NCBIfam" id="NF009381">
    <property type="entry name" value="PRK12740.1-5"/>
    <property type="match status" value="1"/>
</dbReference>
<dbReference type="InterPro" id="IPR035649">
    <property type="entry name" value="EFG_V"/>
</dbReference>
<dbReference type="NCBIfam" id="TIGR00484">
    <property type="entry name" value="EF-G"/>
    <property type="match status" value="1"/>
</dbReference>
<dbReference type="Pfam" id="PF14492">
    <property type="entry name" value="EFG_III"/>
    <property type="match status" value="1"/>
</dbReference>
<dbReference type="CDD" id="cd01886">
    <property type="entry name" value="EF-G"/>
    <property type="match status" value="1"/>
</dbReference>
<comment type="caution">
    <text evidence="11">The sequence shown here is derived from an EMBL/GenBank/DDBJ whole genome shotgun (WGS) entry which is preliminary data.</text>
</comment>
<comment type="function">
    <text evidence="6 7">Catalyzes the GTP-dependent ribosomal translocation step during translation elongation. During this step, the ribosome changes from the pre-translocational (PRE) to the post-translocational (POST) state as the newly formed A-site-bound peptidyl-tRNA and P-site-bound deacylated tRNA move to the P and E sites, respectively. Catalyzes the coordinated movement of the two tRNA molecules, the mRNA and conformational changes in the ribosome.</text>
</comment>
<dbReference type="InterPro" id="IPR041095">
    <property type="entry name" value="EFG_II"/>
</dbReference>
<dbReference type="GO" id="GO:0032790">
    <property type="term" value="P:ribosome disassembly"/>
    <property type="evidence" value="ECO:0007669"/>
    <property type="project" value="TreeGrafter"/>
</dbReference>
<name>A0A932HW76_UNCTE</name>
<dbReference type="GO" id="GO:0003746">
    <property type="term" value="F:translation elongation factor activity"/>
    <property type="evidence" value="ECO:0007669"/>
    <property type="project" value="UniProtKB-UniRule"/>
</dbReference>
<feature type="binding site" evidence="7">
    <location>
        <begin position="134"/>
        <end position="137"/>
    </location>
    <ligand>
        <name>GTP</name>
        <dbReference type="ChEBI" id="CHEBI:37565"/>
    </ligand>
</feature>
<keyword evidence="2 7" id="KW-0547">Nucleotide-binding</keyword>
<dbReference type="InterPro" id="IPR031157">
    <property type="entry name" value="G_TR_CS"/>
</dbReference>
<dbReference type="PROSITE" id="PS51722">
    <property type="entry name" value="G_TR_2"/>
    <property type="match status" value="1"/>
</dbReference>
<dbReference type="Gene3D" id="3.30.70.870">
    <property type="entry name" value="Elongation Factor G (Translational Gtpase), domain 3"/>
    <property type="match status" value="1"/>
</dbReference>
<dbReference type="InterPro" id="IPR005517">
    <property type="entry name" value="Transl_elong_EFG/EF2_IV"/>
</dbReference>
<evidence type="ECO:0000313" key="11">
    <source>
        <dbReference type="EMBL" id="MBI3126143.1"/>
    </source>
</evidence>
<feature type="region of interest" description="Disordered" evidence="9">
    <location>
        <begin position="283"/>
        <end position="313"/>
    </location>
</feature>
<dbReference type="Gene3D" id="2.40.30.10">
    <property type="entry name" value="Translation factors"/>
    <property type="match status" value="1"/>
</dbReference>
<dbReference type="Gene3D" id="3.30.230.10">
    <property type="match status" value="1"/>
</dbReference>
<dbReference type="CDD" id="cd16262">
    <property type="entry name" value="EFG_III"/>
    <property type="match status" value="1"/>
</dbReference>
<dbReference type="InterPro" id="IPR009000">
    <property type="entry name" value="Transl_B-barrel_sf"/>
</dbReference>
<accession>A0A932HW76</accession>
<dbReference type="SUPFAM" id="SSF50447">
    <property type="entry name" value="Translation proteins"/>
    <property type="match status" value="1"/>
</dbReference>
<dbReference type="GO" id="GO:0003924">
    <property type="term" value="F:GTPase activity"/>
    <property type="evidence" value="ECO:0007669"/>
    <property type="project" value="InterPro"/>
</dbReference>
<dbReference type="FunFam" id="3.30.70.870:FF:000001">
    <property type="entry name" value="Elongation factor G"/>
    <property type="match status" value="1"/>
</dbReference>
<evidence type="ECO:0000313" key="12">
    <source>
        <dbReference type="Proteomes" id="UP000782312"/>
    </source>
</evidence>
<dbReference type="InterPro" id="IPR005225">
    <property type="entry name" value="Small_GTP-bd"/>
</dbReference>
<dbReference type="EMBL" id="JACPUR010000001">
    <property type="protein sequence ID" value="MBI3126143.1"/>
    <property type="molecule type" value="Genomic_DNA"/>
</dbReference>
<comment type="subcellular location">
    <subcellularLocation>
        <location evidence="7">Cytoplasm</location>
    </subcellularLocation>
</comment>
<dbReference type="SUPFAM" id="SSF54211">
    <property type="entry name" value="Ribosomal protein S5 domain 2-like"/>
    <property type="match status" value="1"/>
</dbReference>
<organism evidence="11 12">
    <name type="scientific">Tectimicrobiota bacterium</name>
    <dbReference type="NCBI Taxonomy" id="2528274"/>
    <lineage>
        <taxon>Bacteria</taxon>
        <taxon>Pseudomonadati</taxon>
        <taxon>Nitrospinota/Tectimicrobiota group</taxon>
        <taxon>Candidatus Tectimicrobiota</taxon>
    </lineage>
</organism>
<dbReference type="CDD" id="cd03713">
    <property type="entry name" value="EFG_mtEFG_C"/>
    <property type="match status" value="1"/>
</dbReference>
<keyword evidence="5 7" id="KW-0342">GTP-binding</keyword>
<feature type="binding site" evidence="7">
    <location>
        <begin position="80"/>
        <end position="84"/>
    </location>
    <ligand>
        <name>GTP</name>
        <dbReference type="ChEBI" id="CHEBI:37565"/>
    </ligand>
</feature>
<feature type="binding site" evidence="7">
    <location>
        <begin position="16"/>
        <end position="23"/>
    </location>
    <ligand>
        <name>GTP</name>
        <dbReference type="ChEBI" id="CHEBI:37565"/>
    </ligand>
</feature>
<dbReference type="AlphaFoldDB" id="A0A932HW76"/>
<protein>
    <recommendedName>
        <fullName evidence="7 8">Elongation factor G</fullName>
        <shortName evidence="7">EF-G</shortName>
    </recommendedName>
</protein>
<dbReference type="PROSITE" id="PS00301">
    <property type="entry name" value="G_TR_1"/>
    <property type="match status" value="1"/>
</dbReference>
<dbReference type="PRINTS" id="PR00315">
    <property type="entry name" value="ELONGATNFCT"/>
</dbReference>
<dbReference type="Pfam" id="PF00679">
    <property type="entry name" value="EFG_C"/>
    <property type="match status" value="1"/>
</dbReference>
<evidence type="ECO:0000259" key="10">
    <source>
        <dbReference type="PROSITE" id="PS51722"/>
    </source>
</evidence>
<evidence type="ECO:0000256" key="5">
    <source>
        <dbReference type="ARBA" id="ARBA00023134"/>
    </source>
</evidence>
<feature type="compositionally biased region" description="Basic and acidic residues" evidence="9">
    <location>
        <begin position="292"/>
        <end position="309"/>
    </location>
</feature>
<evidence type="ECO:0000256" key="2">
    <source>
        <dbReference type="ARBA" id="ARBA00022741"/>
    </source>
</evidence>
<dbReference type="FunFam" id="3.40.50.300:FF:000029">
    <property type="entry name" value="Elongation factor G"/>
    <property type="match status" value="1"/>
</dbReference>
<evidence type="ECO:0000256" key="1">
    <source>
        <dbReference type="ARBA" id="ARBA00005870"/>
    </source>
</evidence>
<reference evidence="11" key="1">
    <citation type="submission" date="2020-07" db="EMBL/GenBank/DDBJ databases">
        <title>Huge and variable diversity of episymbiotic CPR bacteria and DPANN archaea in groundwater ecosystems.</title>
        <authorList>
            <person name="He C.Y."/>
            <person name="Keren R."/>
            <person name="Whittaker M."/>
            <person name="Farag I.F."/>
            <person name="Doudna J."/>
            <person name="Cate J.H.D."/>
            <person name="Banfield J.F."/>
        </authorList>
    </citation>
    <scope>NUCLEOTIDE SEQUENCE</scope>
    <source>
        <strain evidence="11">NC_groundwater_763_Ag_S-0.2um_68_21</strain>
    </source>
</reference>
<dbReference type="SUPFAM" id="SSF54980">
    <property type="entry name" value="EF-G C-terminal domain-like"/>
    <property type="match status" value="2"/>
</dbReference>
<keyword evidence="4 7" id="KW-0648">Protein biosynthesis</keyword>
<evidence type="ECO:0000256" key="4">
    <source>
        <dbReference type="ARBA" id="ARBA00022917"/>
    </source>
</evidence>
<dbReference type="SUPFAM" id="SSF52540">
    <property type="entry name" value="P-loop containing nucleoside triphosphate hydrolases"/>
    <property type="match status" value="1"/>
</dbReference>
<dbReference type="InterPro" id="IPR035647">
    <property type="entry name" value="EFG_III/V"/>
</dbReference>
<dbReference type="InterPro" id="IPR009022">
    <property type="entry name" value="EFG_III"/>
</dbReference>
<dbReference type="FunFam" id="3.30.70.240:FF:000001">
    <property type="entry name" value="Elongation factor G"/>
    <property type="match status" value="1"/>
</dbReference>
<comment type="similarity">
    <text evidence="1 7">Belongs to the TRAFAC class translation factor GTPase superfamily. Classic translation factor GTPase family. EF-G/EF-2 subfamily.</text>
</comment>
<gene>
    <name evidence="7 11" type="primary">fusA</name>
    <name evidence="11" type="ORF">HYZ11_00890</name>
</gene>
<dbReference type="InterPro" id="IPR027417">
    <property type="entry name" value="P-loop_NTPase"/>
</dbReference>
<dbReference type="GO" id="GO:0005737">
    <property type="term" value="C:cytoplasm"/>
    <property type="evidence" value="ECO:0007669"/>
    <property type="project" value="UniProtKB-SubCell"/>
</dbReference>
<evidence type="ECO:0000256" key="8">
    <source>
        <dbReference type="NCBIfam" id="TIGR00484"/>
    </source>
</evidence>
<dbReference type="Gene3D" id="3.30.70.240">
    <property type="match status" value="1"/>
</dbReference>
<dbReference type="Pfam" id="PF00009">
    <property type="entry name" value="GTP_EFTU"/>
    <property type="match status" value="1"/>
</dbReference>
<dbReference type="Gene3D" id="3.40.50.300">
    <property type="entry name" value="P-loop containing nucleotide triphosphate hydrolases"/>
    <property type="match status" value="1"/>
</dbReference>
<dbReference type="NCBIfam" id="TIGR00231">
    <property type="entry name" value="small_GTP"/>
    <property type="match status" value="1"/>
</dbReference>
<dbReference type="InterPro" id="IPR020568">
    <property type="entry name" value="Ribosomal_Su5_D2-typ_SF"/>
</dbReference>
<keyword evidence="7" id="KW-0963">Cytoplasm</keyword>
<evidence type="ECO:0000256" key="3">
    <source>
        <dbReference type="ARBA" id="ARBA00022768"/>
    </source>
</evidence>
<dbReference type="InterPro" id="IPR014721">
    <property type="entry name" value="Ribsml_uS5_D2-typ_fold_subgr"/>
</dbReference>
<dbReference type="InterPro" id="IPR004540">
    <property type="entry name" value="Transl_elong_EFG/EF2"/>
</dbReference>
<dbReference type="PANTHER" id="PTHR43261">
    <property type="entry name" value="TRANSLATION ELONGATION FACTOR G-RELATED"/>
    <property type="match status" value="1"/>
</dbReference>
<dbReference type="Pfam" id="PF03764">
    <property type="entry name" value="EFG_IV"/>
    <property type="match status" value="1"/>
</dbReference>
<dbReference type="GO" id="GO:0005525">
    <property type="term" value="F:GTP binding"/>
    <property type="evidence" value="ECO:0007669"/>
    <property type="project" value="UniProtKB-UniRule"/>
</dbReference>
<feature type="domain" description="Tr-type G" evidence="10">
    <location>
        <begin position="7"/>
        <end position="282"/>
    </location>
</feature>
<dbReference type="InterPro" id="IPR000795">
    <property type="entry name" value="T_Tr_GTP-bd_dom"/>
</dbReference>
<sequence length="692" mass="75012">MARPPLSRRRNIGIISHIDAGKTTTTERILFYSGAIHRIGEVDEGSATTDWMPQERERGISITAAAVTCPWKDHEITIIDTPGHVDFTIEVERSLRVLDGAVAIFSAVEGVEPQSETVWRQAEQFRVPRIAYINKLDRTGADFDRAVAMMREKLGARTILMQLPDGEGDRYRGQVDILTGDYLEWEDADEGRTLRRRPAEGELAARAAALREAAAEAAADFDEDLMAAFLDGKPVEAEALKRGLRKGVLAGKLVPVLCGSSLRNRGVQPLLDAVVDYLPSPLDVPPAGGLRPPKEGEEGPGEPEARPPDPDAPFSALVFKVQMDEGRRLTYLRVYSGRLASGAPVYNSARKTAERAARLFRMYSHKRERIEEVGPGDIAAAAGFRYAATGDTLCDEAHPVAFEPIRAPHPVISIAVEARDSAGARKLEEALEKLKAEDPTFHARRDPDTGQVVMSGMGELHLDVLTRRIGEEFGVDVRVGKPRVVYRETILRAEEAEAIYDRELAGKPQYARVRVRAAPAPGAGVSVGSRVRALEEGGTLPRKLLSAALESLKASAGGGPMAGYEMTDVAIELSDADYDPARGTEAAFALAASHAFIEACRKAGGVLLEPVMAVEAVTPEEFLGAVIGDLNARGGRIERIEERGGAAPFQIVRASVPLARMFGYSTSLRSVTQGRATFTMVFARYEKSEMGG</sequence>
<keyword evidence="3 7" id="KW-0251">Elongation factor</keyword>
<dbReference type="SMART" id="SM00838">
    <property type="entry name" value="EFG_C"/>
    <property type="match status" value="1"/>
</dbReference>
<evidence type="ECO:0000256" key="6">
    <source>
        <dbReference type="ARBA" id="ARBA00024731"/>
    </source>
</evidence>
<dbReference type="HAMAP" id="MF_00054_B">
    <property type="entry name" value="EF_G_EF_2_B"/>
    <property type="match status" value="1"/>
</dbReference>
<evidence type="ECO:0000256" key="7">
    <source>
        <dbReference type="HAMAP-Rule" id="MF_00054"/>
    </source>
</evidence>
<evidence type="ECO:0000256" key="9">
    <source>
        <dbReference type="SAM" id="MobiDB-lite"/>
    </source>
</evidence>